<keyword evidence="3" id="KW-1185">Reference proteome</keyword>
<dbReference type="EMBL" id="GL377632">
    <property type="protein sequence ID" value="EFJ13545.1"/>
    <property type="molecule type" value="Genomic_DNA"/>
</dbReference>
<evidence type="ECO:0000256" key="1">
    <source>
        <dbReference type="SAM" id="MobiDB-lite"/>
    </source>
</evidence>
<feature type="compositionally biased region" description="Low complexity" evidence="1">
    <location>
        <begin position="26"/>
        <end position="42"/>
    </location>
</feature>
<protein>
    <recommendedName>
        <fullName evidence="4">Endonuclease/exonuclease/phosphatase domain-containing protein</fullName>
    </recommendedName>
</protein>
<evidence type="ECO:0000313" key="2">
    <source>
        <dbReference type="EMBL" id="EFJ13545.1"/>
    </source>
</evidence>
<feature type="region of interest" description="Disordered" evidence="1">
    <location>
        <begin position="1"/>
        <end position="83"/>
    </location>
</feature>
<reference evidence="2 3" key="1">
    <citation type="journal article" date="2011" name="Science">
        <title>The Selaginella genome identifies genetic changes associated with the evolution of vascular plants.</title>
        <authorList>
            <person name="Banks J.A."/>
            <person name="Nishiyama T."/>
            <person name="Hasebe M."/>
            <person name="Bowman J.L."/>
            <person name="Gribskov M."/>
            <person name="dePamphilis C."/>
            <person name="Albert V.A."/>
            <person name="Aono N."/>
            <person name="Aoyama T."/>
            <person name="Ambrose B.A."/>
            <person name="Ashton N.W."/>
            <person name="Axtell M.J."/>
            <person name="Barker E."/>
            <person name="Barker M.S."/>
            <person name="Bennetzen J.L."/>
            <person name="Bonawitz N.D."/>
            <person name="Chapple C."/>
            <person name="Cheng C."/>
            <person name="Correa L.G."/>
            <person name="Dacre M."/>
            <person name="DeBarry J."/>
            <person name="Dreyer I."/>
            <person name="Elias M."/>
            <person name="Engstrom E.M."/>
            <person name="Estelle M."/>
            <person name="Feng L."/>
            <person name="Finet C."/>
            <person name="Floyd S.K."/>
            <person name="Frommer W.B."/>
            <person name="Fujita T."/>
            <person name="Gramzow L."/>
            <person name="Gutensohn M."/>
            <person name="Harholt J."/>
            <person name="Hattori M."/>
            <person name="Heyl A."/>
            <person name="Hirai T."/>
            <person name="Hiwatashi Y."/>
            <person name="Ishikawa M."/>
            <person name="Iwata M."/>
            <person name="Karol K.G."/>
            <person name="Koehler B."/>
            <person name="Kolukisaoglu U."/>
            <person name="Kubo M."/>
            <person name="Kurata T."/>
            <person name="Lalonde S."/>
            <person name="Li K."/>
            <person name="Li Y."/>
            <person name="Litt A."/>
            <person name="Lyons E."/>
            <person name="Manning G."/>
            <person name="Maruyama T."/>
            <person name="Michael T.P."/>
            <person name="Mikami K."/>
            <person name="Miyazaki S."/>
            <person name="Morinaga S."/>
            <person name="Murata T."/>
            <person name="Mueller-Roeber B."/>
            <person name="Nelson D.R."/>
            <person name="Obara M."/>
            <person name="Oguri Y."/>
            <person name="Olmstead R.G."/>
            <person name="Onodera N."/>
            <person name="Petersen B.L."/>
            <person name="Pils B."/>
            <person name="Prigge M."/>
            <person name="Rensing S.A."/>
            <person name="Riano-Pachon D.M."/>
            <person name="Roberts A.W."/>
            <person name="Sato Y."/>
            <person name="Scheller H.V."/>
            <person name="Schulz B."/>
            <person name="Schulz C."/>
            <person name="Shakirov E.V."/>
            <person name="Shibagaki N."/>
            <person name="Shinohara N."/>
            <person name="Shippen D.E."/>
            <person name="Soerensen I."/>
            <person name="Sotooka R."/>
            <person name="Sugimoto N."/>
            <person name="Sugita M."/>
            <person name="Sumikawa N."/>
            <person name="Tanurdzic M."/>
            <person name="Theissen G."/>
            <person name="Ulvskov P."/>
            <person name="Wakazuki S."/>
            <person name="Weng J.K."/>
            <person name="Willats W.W."/>
            <person name="Wipf D."/>
            <person name="Wolf P.G."/>
            <person name="Yang L."/>
            <person name="Zimmer A.D."/>
            <person name="Zhu Q."/>
            <person name="Mitros T."/>
            <person name="Hellsten U."/>
            <person name="Loque D."/>
            <person name="Otillar R."/>
            <person name="Salamov A."/>
            <person name="Schmutz J."/>
            <person name="Shapiro H."/>
            <person name="Lindquist E."/>
            <person name="Lucas S."/>
            <person name="Rokhsar D."/>
            <person name="Grigoriev I.V."/>
        </authorList>
    </citation>
    <scope>NUCLEOTIDE SEQUENCE [LARGE SCALE GENOMIC DNA]</scope>
</reference>
<dbReference type="Proteomes" id="UP000001514">
    <property type="component" value="Unassembled WGS sequence"/>
</dbReference>
<feature type="compositionally biased region" description="Basic and acidic residues" evidence="1">
    <location>
        <begin position="324"/>
        <end position="339"/>
    </location>
</feature>
<proteinExistence type="predicted"/>
<dbReference type="HOGENOM" id="CLU_008728_0_0_1"/>
<gene>
    <name evidence="2" type="ORF">SELMODRAFT_424416</name>
</gene>
<name>D8SPT9_SELML</name>
<dbReference type="SUPFAM" id="SSF56219">
    <property type="entry name" value="DNase I-like"/>
    <property type="match status" value="1"/>
</dbReference>
<evidence type="ECO:0008006" key="4">
    <source>
        <dbReference type="Google" id="ProtNLM"/>
    </source>
</evidence>
<sequence length="678" mass="76826">MKLLIKLKQCPLPPPKDNEAAEPEPEANAAQATPPRPTTTAKTTREPTRAAPSSSADTVKITKKKKLTAMGGKKSKRAPKALSSRQTIIPPLNTTLLVMMSTFERIPSVSALKGIGKTSKEKAIPAVPLEKMKESNVLYLGWTRVDELDINVEKDVSPHSAAALAMLDVTAPVPGELHVEANEVLMELQERQAKAAKNLILAIFKGNKPHRQAALEGLKEGLEEARVSFWGRPVTFLGRNYYSVEATREESGDQLIHVLYTGKAPIPNKIRIMGKVHSAQGGTSRRQSNRASKCREEAPRDGQASPEMTRDQWGGEHTIQRSPSLERARVERSPSEDPVPRGQASSSQRFMRLKVNLWLHVSSTHPRKYLALWSGPLVGYVTPTFHMARDQLPKNGVHSFLEASEEYRMQEHQTIFKFSKGKHFWNLAVGRRGGTLIITKGPWQSLGTSHQILILGRTHMIVIKHRLPTGIDDWILVGDFNFVDHEEDKWGGIIQDRRTRAEHLAWNSFLLQIGTCDAYEIPGFVTHEPCFTWRERQRRGIQRRLDRFYLTMDLCMQGGKLDIDNTYTDFSDHHLIRLTLPFRRSRGPKKPVAIPKKFFEEQANNNQAHEQWKKHKGNLHSFTLQIAQEARAKIQKDVFNTVQKVRRVLTSINTNLRSNPDDPWLQAQKIQVKHHWKG</sequence>
<dbReference type="AlphaFoldDB" id="D8SPT9"/>
<feature type="region of interest" description="Disordered" evidence="1">
    <location>
        <begin position="277"/>
        <end position="347"/>
    </location>
</feature>
<dbReference type="Gene3D" id="3.60.10.10">
    <property type="entry name" value="Endonuclease/exonuclease/phosphatase"/>
    <property type="match status" value="1"/>
</dbReference>
<dbReference type="Gramene" id="EFJ13545">
    <property type="protein sequence ID" value="EFJ13545"/>
    <property type="gene ID" value="SELMODRAFT_424416"/>
</dbReference>
<organism evidence="3">
    <name type="scientific">Selaginella moellendorffii</name>
    <name type="common">Spikemoss</name>
    <dbReference type="NCBI Taxonomy" id="88036"/>
    <lineage>
        <taxon>Eukaryota</taxon>
        <taxon>Viridiplantae</taxon>
        <taxon>Streptophyta</taxon>
        <taxon>Embryophyta</taxon>
        <taxon>Tracheophyta</taxon>
        <taxon>Lycopodiopsida</taxon>
        <taxon>Selaginellales</taxon>
        <taxon>Selaginellaceae</taxon>
        <taxon>Selaginella</taxon>
    </lineage>
</organism>
<feature type="compositionally biased region" description="Basic residues" evidence="1">
    <location>
        <begin position="61"/>
        <end position="79"/>
    </location>
</feature>
<dbReference type="InParanoid" id="D8SPT9"/>
<accession>D8SPT9</accession>
<evidence type="ECO:0000313" key="3">
    <source>
        <dbReference type="Proteomes" id="UP000001514"/>
    </source>
</evidence>
<feature type="compositionally biased region" description="Polar residues" evidence="1">
    <location>
        <begin position="280"/>
        <end position="291"/>
    </location>
</feature>
<dbReference type="KEGG" id="smo:SELMODRAFT_424416"/>
<dbReference type="InterPro" id="IPR036691">
    <property type="entry name" value="Endo/exonu/phosph_ase_sf"/>
</dbReference>
<dbReference type="eggNOG" id="KOG1075">
    <property type="taxonomic scope" value="Eukaryota"/>
</dbReference>